<dbReference type="InterPro" id="IPR008983">
    <property type="entry name" value="Tumour_necrosis_fac-like_dom"/>
</dbReference>
<dbReference type="Gene3D" id="2.60.120.40">
    <property type="match status" value="1"/>
</dbReference>
<feature type="region of interest" description="Disordered" evidence="1">
    <location>
        <begin position="37"/>
        <end position="56"/>
    </location>
</feature>
<dbReference type="AlphaFoldDB" id="A0A0H5DMY9"/>
<feature type="chain" id="PRO_5005217732" evidence="2">
    <location>
        <begin position="28"/>
        <end position="203"/>
    </location>
</feature>
<sequence>MNQFHLIKTFFLTTLIPLNLMSAPAFIEMIEGPQASCACQPPQQGPEGPPGEAGNPFTTLGSNYYIDGDTDIDPGEQIPIDIDGSNVNVVRLNDFQFQVEEAGNYFIMLGCTSNDQLEQGNSATLGLFVNGSFVTGSELSLVRNSKLYNLSLIVPLQVGDILDLRSTAEESWVIGSDYYSGLLWGTYVTATLTLFRIGPAPVN</sequence>
<evidence type="ECO:0000256" key="1">
    <source>
        <dbReference type="SAM" id="MobiDB-lite"/>
    </source>
</evidence>
<dbReference type="RefSeq" id="WP_098037427.1">
    <property type="nucleotide sequence ID" value="NZ_CWGJ01000002.1"/>
</dbReference>
<organism evidence="3 4">
    <name type="scientific">Estrella lausannensis</name>
    <dbReference type="NCBI Taxonomy" id="483423"/>
    <lineage>
        <taxon>Bacteria</taxon>
        <taxon>Pseudomonadati</taxon>
        <taxon>Chlamydiota</taxon>
        <taxon>Chlamydiia</taxon>
        <taxon>Parachlamydiales</taxon>
        <taxon>Candidatus Criblamydiaceae</taxon>
        <taxon>Estrella</taxon>
    </lineage>
</organism>
<feature type="signal peptide" evidence="2">
    <location>
        <begin position="1"/>
        <end position="27"/>
    </location>
</feature>
<dbReference type="Proteomes" id="UP000220251">
    <property type="component" value="Unassembled WGS sequence"/>
</dbReference>
<accession>A0A0H5DMY9</accession>
<gene>
    <name evidence="3" type="ORF">ELAC_0205</name>
</gene>
<protein>
    <submittedName>
        <fullName evidence="3">Putative secreted protein</fullName>
    </submittedName>
</protein>
<keyword evidence="2" id="KW-0732">Signal</keyword>
<name>A0A0H5DMY9_9BACT</name>
<dbReference type="EMBL" id="CWGJ01000002">
    <property type="protein sequence ID" value="CRX37566.1"/>
    <property type="molecule type" value="Genomic_DNA"/>
</dbReference>
<proteinExistence type="predicted"/>
<evidence type="ECO:0000256" key="2">
    <source>
        <dbReference type="SAM" id="SignalP"/>
    </source>
</evidence>
<keyword evidence="4" id="KW-1185">Reference proteome</keyword>
<evidence type="ECO:0000313" key="4">
    <source>
        <dbReference type="Proteomes" id="UP000220251"/>
    </source>
</evidence>
<reference evidence="4" key="1">
    <citation type="submission" date="2015-06" db="EMBL/GenBank/DDBJ databases">
        <authorList>
            <person name="Bertelli C."/>
        </authorList>
    </citation>
    <scope>NUCLEOTIDE SEQUENCE [LARGE SCALE GENOMIC DNA]</scope>
    <source>
        <strain evidence="4">CRIB-30</strain>
    </source>
</reference>
<evidence type="ECO:0000313" key="3">
    <source>
        <dbReference type="EMBL" id="CRX37566.1"/>
    </source>
</evidence>